<evidence type="ECO:0000256" key="2">
    <source>
        <dbReference type="ARBA" id="ARBA00022490"/>
    </source>
</evidence>
<keyword evidence="7" id="KW-1185">Reference proteome</keyword>
<comment type="subcellular location">
    <subcellularLocation>
        <location evidence="1">Cytoplasm</location>
        <location evidence="1">Cytoskeleton</location>
    </subcellularLocation>
</comment>
<keyword evidence="3" id="KW-0206">Cytoskeleton</keyword>
<feature type="region of interest" description="Disordered" evidence="5">
    <location>
        <begin position="483"/>
        <end position="509"/>
    </location>
</feature>
<evidence type="ECO:0000256" key="4">
    <source>
        <dbReference type="SAM" id="Coils"/>
    </source>
</evidence>
<keyword evidence="2" id="KW-0963">Cytoplasm</keyword>
<evidence type="ECO:0000256" key="1">
    <source>
        <dbReference type="ARBA" id="ARBA00004245"/>
    </source>
</evidence>
<evidence type="ECO:0000256" key="3">
    <source>
        <dbReference type="ARBA" id="ARBA00023212"/>
    </source>
</evidence>
<feature type="region of interest" description="Disordered" evidence="5">
    <location>
        <begin position="181"/>
        <end position="203"/>
    </location>
</feature>
<name>A0A504Z3H0_FASGI</name>
<evidence type="ECO:0000256" key="5">
    <source>
        <dbReference type="SAM" id="MobiDB-lite"/>
    </source>
</evidence>
<protein>
    <submittedName>
        <fullName evidence="6">Trichoplein keratin filament-binding protein</fullName>
    </submittedName>
</protein>
<accession>A0A504Z3H0</accession>
<dbReference type="EMBL" id="SUNJ01004879">
    <property type="protein sequence ID" value="TPP64100.1"/>
    <property type="molecule type" value="Genomic_DNA"/>
</dbReference>
<dbReference type="GO" id="GO:0006915">
    <property type="term" value="P:apoptotic process"/>
    <property type="evidence" value="ECO:0007669"/>
    <property type="project" value="TreeGrafter"/>
</dbReference>
<feature type="compositionally biased region" description="Basic and acidic residues" evidence="5">
    <location>
        <begin position="192"/>
        <end position="203"/>
    </location>
</feature>
<dbReference type="STRING" id="46835.A0A504Z3H0"/>
<feature type="compositionally biased region" description="Basic and acidic residues" evidence="5">
    <location>
        <begin position="414"/>
        <end position="423"/>
    </location>
</feature>
<dbReference type="InterPro" id="IPR043596">
    <property type="entry name" value="CFAP53/TCHP"/>
</dbReference>
<sequence length="509" mass="60745">MSFHRLSGFLVPNRNDIENMIAKRRAREAEHLLQWKDHSQYYNTSLVRAEKEKQWTSTGTFQSRSMEAFTAQKEEGNSISPRRFKLRELFEKESNQQKLLLEAILEKPKDRTSMLIRSTALKQTRDQERAELAKKLLADHFRKNNADLKSIIQTEEKKACVNVWSEQKEEKREKQEINKLQELEAQADEEEQAKKETMESEEIKERQLMAKQEHLQSLQRQIDEIHQREEEANALAEEEKKLSWNLSKLENLAKERQAIEERCKRELYGRALLRQHQAALRRRSAVVQAELEADLDWLSQIAKDTQMEDQMRIGKRQQERDNLSETRERIQKELEKERKIEMELDAMQSHEAARLWSRREEEWRKETEARQKLLQDVLKERRDQIYQKLEDNRRRQHDELETREYLLESLENAHRSTVEDKKNRLSSRNCQRKELESQIMNKQEKKLEAQRSTEAEEKAAREAERAYEEMIRQEADRLKITEACEATPTNSRRADVNGTVRSKPGGNIW</sequence>
<dbReference type="PANTHER" id="PTHR31183">
    <property type="entry name" value="TRICHOPLEIN KERATIN FILAMENT-BINDING PROTEIN FAMILY MEMBER"/>
    <property type="match status" value="1"/>
</dbReference>
<dbReference type="GO" id="GO:0045095">
    <property type="term" value="C:keratin filament"/>
    <property type="evidence" value="ECO:0007669"/>
    <property type="project" value="TreeGrafter"/>
</dbReference>
<organism evidence="6 7">
    <name type="scientific">Fasciola gigantica</name>
    <name type="common">Giant liver fluke</name>
    <dbReference type="NCBI Taxonomy" id="46835"/>
    <lineage>
        <taxon>Eukaryota</taxon>
        <taxon>Metazoa</taxon>
        <taxon>Spiralia</taxon>
        <taxon>Lophotrochozoa</taxon>
        <taxon>Platyhelminthes</taxon>
        <taxon>Trematoda</taxon>
        <taxon>Digenea</taxon>
        <taxon>Plagiorchiida</taxon>
        <taxon>Echinostomata</taxon>
        <taxon>Echinostomatoidea</taxon>
        <taxon>Fasciolidae</taxon>
        <taxon>Fasciola</taxon>
    </lineage>
</organism>
<evidence type="ECO:0000313" key="6">
    <source>
        <dbReference type="EMBL" id="TPP64100.1"/>
    </source>
</evidence>
<dbReference type="AlphaFoldDB" id="A0A504Z3H0"/>
<keyword evidence="6" id="KW-0416">Keratin</keyword>
<feature type="compositionally biased region" description="Basic and acidic residues" evidence="5">
    <location>
        <begin position="431"/>
        <end position="465"/>
    </location>
</feature>
<keyword evidence="4" id="KW-0175">Coiled coil</keyword>
<dbReference type="OrthoDB" id="6431598at2759"/>
<gene>
    <name evidence="6" type="ORF">FGIG_05618</name>
</gene>
<comment type="caution">
    <text evidence="6">The sequence shown here is derived from an EMBL/GenBank/DDBJ whole genome shotgun (WGS) entry which is preliminary data.</text>
</comment>
<dbReference type="Proteomes" id="UP000316759">
    <property type="component" value="Unassembled WGS sequence"/>
</dbReference>
<dbReference type="PANTHER" id="PTHR31183:SF2">
    <property type="entry name" value="TRICHOPLEIN KERATIN FILAMENT-BINDING PROTEIN"/>
    <property type="match status" value="1"/>
</dbReference>
<reference evidence="6 7" key="1">
    <citation type="submission" date="2019-04" db="EMBL/GenBank/DDBJ databases">
        <title>Annotation for the trematode Fasciola gigantica.</title>
        <authorList>
            <person name="Choi Y.-J."/>
        </authorList>
    </citation>
    <scope>NUCLEOTIDE SEQUENCE [LARGE SCALE GENOMIC DNA]</scope>
    <source>
        <strain evidence="6">Uganda_cow_1</strain>
    </source>
</reference>
<proteinExistence type="predicted"/>
<feature type="coiled-coil region" evidence="4">
    <location>
        <begin position="313"/>
        <end position="343"/>
    </location>
</feature>
<evidence type="ECO:0000313" key="7">
    <source>
        <dbReference type="Proteomes" id="UP000316759"/>
    </source>
</evidence>
<feature type="region of interest" description="Disordered" evidence="5">
    <location>
        <begin position="414"/>
        <end position="465"/>
    </location>
</feature>